<dbReference type="EMBL" id="MT144838">
    <property type="protein sequence ID" value="QJI00234.1"/>
    <property type="molecule type" value="Genomic_DNA"/>
</dbReference>
<evidence type="ECO:0000313" key="2">
    <source>
        <dbReference type="EMBL" id="QJI00234.1"/>
    </source>
</evidence>
<organism evidence="1">
    <name type="scientific">viral metagenome</name>
    <dbReference type="NCBI Taxonomy" id="1070528"/>
    <lineage>
        <taxon>unclassified sequences</taxon>
        <taxon>metagenomes</taxon>
        <taxon>organismal metagenomes</taxon>
    </lineage>
</organism>
<name>A0A6H1ZTG5_9ZZZZ</name>
<reference evidence="1" key="1">
    <citation type="submission" date="2020-03" db="EMBL/GenBank/DDBJ databases">
        <title>The deep terrestrial virosphere.</title>
        <authorList>
            <person name="Holmfeldt K."/>
            <person name="Nilsson E."/>
            <person name="Simone D."/>
            <person name="Lopez-Fernandez M."/>
            <person name="Wu X."/>
            <person name="de Brujin I."/>
            <person name="Lundin D."/>
            <person name="Andersson A."/>
            <person name="Bertilsson S."/>
            <person name="Dopson M."/>
        </authorList>
    </citation>
    <scope>NUCLEOTIDE SEQUENCE</scope>
    <source>
        <strain evidence="1">TM448A01898</strain>
        <strain evidence="2">TM448B01885</strain>
    </source>
</reference>
<gene>
    <name evidence="1" type="ORF">TM448A01898_0022</name>
    <name evidence="2" type="ORF">TM448B01885_0004</name>
</gene>
<dbReference type="EMBL" id="MT144218">
    <property type="protein sequence ID" value="QJA50808.1"/>
    <property type="molecule type" value="Genomic_DNA"/>
</dbReference>
<proteinExistence type="predicted"/>
<evidence type="ECO:0000313" key="1">
    <source>
        <dbReference type="EMBL" id="QJA50808.1"/>
    </source>
</evidence>
<protein>
    <submittedName>
        <fullName evidence="1">Uncharacterized protein</fullName>
    </submittedName>
</protein>
<accession>A0A6H1ZTG5</accession>
<sequence>MNIIEEYKDADLTNIETLKQIVINKFKENGLSVSKIIKGRLDGIYVYHLNGDTQYQNKREKISETECSVTYRRYKRQYRSSFIATDDIQSFEDFLTMAIIESKNRQQYKGI</sequence>
<dbReference type="AlphaFoldDB" id="A0A6H1ZTG5"/>